<dbReference type="InterPro" id="IPR012392">
    <property type="entry name" value="3-ktacl-CoA_syn"/>
</dbReference>
<accession>A0AAN8ZTH1</accession>
<name>A0AAN8ZTH1_9MAGN</name>
<gene>
    <name evidence="2" type="ORF">RJ641_013792</name>
</gene>
<evidence type="ECO:0000313" key="3">
    <source>
        <dbReference type="Proteomes" id="UP001370490"/>
    </source>
</evidence>
<dbReference type="GO" id="GO:0016747">
    <property type="term" value="F:acyltransferase activity, transferring groups other than amino-acyl groups"/>
    <property type="evidence" value="ECO:0007669"/>
    <property type="project" value="InterPro"/>
</dbReference>
<dbReference type="Proteomes" id="UP001370490">
    <property type="component" value="Unassembled WGS sequence"/>
</dbReference>
<dbReference type="EMBL" id="JBAMMX010000002">
    <property type="protein sequence ID" value="KAK6946248.1"/>
    <property type="molecule type" value="Genomic_DNA"/>
</dbReference>
<evidence type="ECO:0000313" key="2">
    <source>
        <dbReference type="EMBL" id="KAK6946248.1"/>
    </source>
</evidence>
<dbReference type="AlphaFoldDB" id="A0AAN8ZTH1"/>
<proteinExistence type="predicted"/>
<protein>
    <submittedName>
        <fullName evidence="2">Uncharacterized protein</fullName>
    </submittedName>
</protein>
<keyword evidence="3" id="KW-1185">Reference proteome</keyword>
<sequence>MRVRKGQKIWQIAFGSGFKCNRDVWQTLRNVKPFPKGPWEDSIDRYPLLMGVLLYLCFDSLIARSRYKISINYISINIIPFSLRVMSYHLPQAIKDGIPKLNPEADCFQINQILEITFVHLYSNKKTHPSKRPRNNDSIPQPPQPCSTQISQRYHPPLISLPSNNGAAKI</sequence>
<dbReference type="GO" id="GO:0006633">
    <property type="term" value="P:fatty acid biosynthetic process"/>
    <property type="evidence" value="ECO:0007669"/>
    <property type="project" value="InterPro"/>
</dbReference>
<dbReference type="PANTHER" id="PTHR31561">
    <property type="entry name" value="3-KETOACYL-COA SYNTHASE"/>
    <property type="match status" value="1"/>
</dbReference>
<feature type="region of interest" description="Disordered" evidence="1">
    <location>
        <begin position="126"/>
        <end position="149"/>
    </location>
</feature>
<reference evidence="2 3" key="1">
    <citation type="submission" date="2023-12" db="EMBL/GenBank/DDBJ databases">
        <title>A high-quality genome assembly for Dillenia turbinata (Dilleniales).</title>
        <authorList>
            <person name="Chanderbali A."/>
        </authorList>
    </citation>
    <scope>NUCLEOTIDE SEQUENCE [LARGE SCALE GENOMIC DNA]</scope>
    <source>
        <strain evidence="2">LSX21</strain>
        <tissue evidence="2">Leaf</tissue>
    </source>
</reference>
<comment type="caution">
    <text evidence="2">The sequence shown here is derived from an EMBL/GenBank/DDBJ whole genome shotgun (WGS) entry which is preliminary data.</text>
</comment>
<organism evidence="2 3">
    <name type="scientific">Dillenia turbinata</name>
    <dbReference type="NCBI Taxonomy" id="194707"/>
    <lineage>
        <taxon>Eukaryota</taxon>
        <taxon>Viridiplantae</taxon>
        <taxon>Streptophyta</taxon>
        <taxon>Embryophyta</taxon>
        <taxon>Tracheophyta</taxon>
        <taxon>Spermatophyta</taxon>
        <taxon>Magnoliopsida</taxon>
        <taxon>eudicotyledons</taxon>
        <taxon>Gunneridae</taxon>
        <taxon>Pentapetalae</taxon>
        <taxon>Dilleniales</taxon>
        <taxon>Dilleniaceae</taxon>
        <taxon>Dillenia</taxon>
    </lineage>
</organism>
<evidence type="ECO:0000256" key="1">
    <source>
        <dbReference type="SAM" id="MobiDB-lite"/>
    </source>
</evidence>
<dbReference type="GO" id="GO:0016020">
    <property type="term" value="C:membrane"/>
    <property type="evidence" value="ECO:0007669"/>
    <property type="project" value="InterPro"/>
</dbReference>